<dbReference type="Pfam" id="PF03279">
    <property type="entry name" value="Lip_A_acyltrans"/>
    <property type="match status" value="1"/>
</dbReference>
<dbReference type="GO" id="GO:0008913">
    <property type="term" value="F:Kdo2-lipid IVA acyltransferase activity"/>
    <property type="evidence" value="ECO:0007669"/>
    <property type="project" value="UniProtKB-EC"/>
</dbReference>
<protein>
    <recommendedName>
        <fullName evidence="9">Lipid A biosynthesis acyltransferase</fullName>
        <ecNumber evidence="9">2.3.1.241</ecNumber>
    </recommendedName>
    <alternativeName>
        <fullName evidence="9">Kdo(2)-lipid IV(A) acyltransferase</fullName>
    </alternativeName>
</protein>
<proteinExistence type="inferred from homology"/>
<evidence type="ECO:0000256" key="1">
    <source>
        <dbReference type="ARBA" id="ARBA00022475"/>
    </source>
</evidence>
<dbReference type="GO" id="GO:0009103">
    <property type="term" value="P:lipopolysaccharide biosynthetic process"/>
    <property type="evidence" value="ECO:0007669"/>
    <property type="project" value="UniProtKB-UniRule"/>
</dbReference>
<evidence type="ECO:0000256" key="4">
    <source>
        <dbReference type="ARBA" id="ARBA00022692"/>
    </source>
</evidence>
<dbReference type="GO" id="GO:0036104">
    <property type="term" value="P:Kdo2-lipid A biosynthetic process"/>
    <property type="evidence" value="ECO:0007669"/>
    <property type="project" value="UniProtKB-UniRule"/>
</dbReference>
<gene>
    <name evidence="9 10" type="primary">lpxL</name>
    <name evidence="10" type="ORF">THF1D04_40114</name>
</gene>
<evidence type="ECO:0000256" key="2">
    <source>
        <dbReference type="ARBA" id="ARBA00022519"/>
    </source>
</evidence>
<dbReference type="AlphaFoldDB" id="A0AAU9Q8K4"/>
<keyword evidence="8 9" id="KW-0012">Acyltransferase</keyword>
<comment type="pathway">
    <text evidence="9">Glycolipid biosynthesis; KDO(2)-lipid A biosynthesis; KDO(2)-lipid A from CMP-3-deoxy-D-manno-octulosonate and lipid IV(A): step 3/4.</text>
</comment>
<dbReference type="CDD" id="cd07984">
    <property type="entry name" value="LPLAT_LABLAT-like"/>
    <property type="match status" value="1"/>
</dbReference>
<dbReference type="EC" id="2.3.1.241" evidence="9"/>
<evidence type="ECO:0000256" key="7">
    <source>
        <dbReference type="ARBA" id="ARBA00023136"/>
    </source>
</evidence>
<keyword evidence="3 9" id="KW-0808">Transferase</keyword>
<comment type="similarity">
    <text evidence="9">Belongs to the LpxL/LpxM/LpxP family.</text>
</comment>
<dbReference type="GO" id="GO:0009245">
    <property type="term" value="P:lipid A biosynthetic process"/>
    <property type="evidence" value="ECO:0007669"/>
    <property type="project" value="InterPro"/>
</dbReference>
<dbReference type="InterPro" id="IPR004960">
    <property type="entry name" value="LipA_acyltrans"/>
</dbReference>
<evidence type="ECO:0000256" key="6">
    <source>
        <dbReference type="ARBA" id="ARBA00022989"/>
    </source>
</evidence>
<keyword evidence="4 9" id="KW-0812">Transmembrane</keyword>
<accession>A0AAU9Q8K4</accession>
<evidence type="ECO:0000256" key="5">
    <source>
        <dbReference type="ARBA" id="ARBA00022985"/>
    </source>
</evidence>
<feature type="transmembrane region" description="Helical" evidence="9">
    <location>
        <begin position="20"/>
        <end position="39"/>
    </location>
</feature>
<comment type="subcellular location">
    <subcellularLocation>
        <location evidence="9">Cell inner membrane</location>
        <topology evidence="9">Single-pass membrane protein</topology>
    </subcellularLocation>
</comment>
<evidence type="ECO:0000256" key="3">
    <source>
        <dbReference type="ARBA" id="ARBA00022679"/>
    </source>
</evidence>
<evidence type="ECO:0000256" key="8">
    <source>
        <dbReference type="ARBA" id="ARBA00023315"/>
    </source>
</evidence>
<dbReference type="RefSeq" id="WP_409931567.1">
    <property type="nucleotide sequence ID" value="NZ_CAKMTQ010000034.1"/>
</dbReference>
<keyword evidence="6 9" id="KW-1133">Transmembrane helix</keyword>
<comment type="caution">
    <text evidence="10">The sequence shown here is derived from an EMBL/GenBank/DDBJ whole genome shotgun (WGS) entry which is preliminary data.</text>
</comment>
<dbReference type="InterPro" id="IPR011920">
    <property type="entry name" value="Lipid_A_LpxL_LpxP"/>
</dbReference>
<comment type="catalytic activity">
    <reaction evidence="9">
        <text>an alpha-Kdo-(2-&gt;4)-alpha-Kdo-(2-&gt;6)-lipid IVA + a fatty acyl-[ACP] = an alpha-Kdo-(2-&gt;4)-alpha-Kdo-(2-&gt;6)-(acyl)-lipid IVA + holo-[ACP]</text>
        <dbReference type="Rhea" id="RHEA:69396"/>
        <dbReference type="Rhea" id="RHEA-COMP:9685"/>
        <dbReference type="Rhea" id="RHEA-COMP:14125"/>
        <dbReference type="ChEBI" id="CHEBI:64479"/>
        <dbReference type="ChEBI" id="CHEBI:138651"/>
        <dbReference type="ChEBI" id="CHEBI:176429"/>
        <dbReference type="ChEBI" id="CHEBI:176430"/>
        <dbReference type="EC" id="2.3.1.241"/>
    </reaction>
</comment>
<keyword evidence="2 9" id="KW-0997">Cell inner membrane</keyword>
<name>A0AAU9Q8K4_9VIBR</name>
<comment type="function">
    <text evidence="9">Catalyzes the transfer of an acyl chain from an acyl-[acyl-carrier-protein] (ACP) to a Kdo(2)-lipid IV(A) to form a Kdo(2)-(acyl)-lipid IV(A).</text>
</comment>
<dbReference type="PANTHER" id="PTHR30606">
    <property type="entry name" value="LIPID A BIOSYNTHESIS LAUROYL ACYLTRANSFERASE"/>
    <property type="match status" value="1"/>
</dbReference>
<dbReference type="EMBL" id="CAKMTQ010000034">
    <property type="protein sequence ID" value="CAH1535124.1"/>
    <property type="molecule type" value="Genomic_DNA"/>
</dbReference>
<dbReference type="GO" id="GO:0005886">
    <property type="term" value="C:plasma membrane"/>
    <property type="evidence" value="ECO:0007669"/>
    <property type="project" value="UniProtKB-SubCell"/>
</dbReference>
<keyword evidence="5 9" id="KW-0448">Lipopolysaccharide biosynthesis</keyword>
<dbReference type="PANTHER" id="PTHR30606:SF9">
    <property type="entry name" value="LIPID A BIOSYNTHESIS LAUROYLTRANSFERASE"/>
    <property type="match status" value="1"/>
</dbReference>
<reference evidence="10" key="1">
    <citation type="submission" date="2022-01" db="EMBL/GenBank/DDBJ databases">
        <authorList>
            <person name="Lagorce A."/>
        </authorList>
    </citation>
    <scope>NUCLEOTIDE SEQUENCE</scope>
    <source>
        <strain evidence="10">Th15_F1_D04</strain>
    </source>
</reference>
<dbReference type="HAMAP" id="MF_01942">
    <property type="entry name" value="Lipid_A_LpxL_LpxP"/>
    <property type="match status" value="1"/>
</dbReference>
<keyword evidence="7 9" id="KW-0472">Membrane</keyword>
<organism evidence="10 11">
    <name type="scientific">Vibrio owensii</name>
    <dbReference type="NCBI Taxonomy" id="696485"/>
    <lineage>
        <taxon>Bacteria</taxon>
        <taxon>Pseudomonadati</taxon>
        <taxon>Pseudomonadota</taxon>
        <taxon>Gammaproteobacteria</taxon>
        <taxon>Vibrionales</taxon>
        <taxon>Vibrionaceae</taxon>
        <taxon>Vibrio</taxon>
    </lineage>
</organism>
<dbReference type="Proteomes" id="UP001295420">
    <property type="component" value="Unassembled WGS sequence"/>
</dbReference>
<evidence type="ECO:0000313" key="11">
    <source>
        <dbReference type="Proteomes" id="UP001295420"/>
    </source>
</evidence>
<comment type="pathway">
    <text evidence="9">Bacterial outer membrane biogenesis; lipopolysaccharide biosynthesis.</text>
</comment>
<dbReference type="PIRSF" id="PIRSF026649">
    <property type="entry name" value="MsbB"/>
    <property type="match status" value="1"/>
</dbReference>
<feature type="short sequence motif" description="HXXXXD motif" evidence="9">
    <location>
        <begin position="137"/>
        <end position="142"/>
    </location>
</feature>
<evidence type="ECO:0000313" key="10">
    <source>
        <dbReference type="EMBL" id="CAH1535124.1"/>
    </source>
</evidence>
<dbReference type="NCBIfam" id="NF005340">
    <property type="entry name" value="PRK06860.1"/>
    <property type="match status" value="1"/>
</dbReference>
<dbReference type="NCBIfam" id="TIGR02207">
    <property type="entry name" value="lipid_A_htrB"/>
    <property type="match status" value="1"/>
</dbReference>
<keyword evidence="1 9" id="KW-1003">Cell membrane</keyword>
<evidence type="ECO:0000256" key="9">
    <source>
        <dbReference type="HAMAP-Rule" id="MF_01942"/>
    </source>
</evidence>
<sequence length="325" mass="37188">MSKDKFTKPEFSLSLLHPRNWGVWLGFGFLAIVVNILPYRMLLSLGRTLGHLGMRYGKGRVHVATRNLELAFPDKTPEEIRQIVEENFKNTGMALIETGITWFWPTWRFKTLIVEKDLGALHEKNAEGKGVLLCCVHALNLEITARAFAVLGVAGYGAFRPHNNPAYNFIQYWGRTHNGNKLIDRKDVKQMIRVLRSGERLFYLPDHDYGRNKSVFVPFFAVEDACTTTGTSILAYTSKCSIIPGSGFRNEDGKYEIIADKCIEADYPKKDEVAAAAYMNTFVEEVILRAPEQWMWLHKRYKTMADETAPKGIRYKEMIKIKQRG</sequence>